<evidence type="ECO:0000256" key="6">
    <source>
        <dbReference type="SAM" id="Phobius"/>
    </source>
</evidence>
<keyword evidence="3 6" id="KW-0812">Transmembrane</keyword>
<dbReference type="InterPro" id="IPR002293">
    <property type="entry name" value="AA/rel_permease1"/>
</dbReference>
<keyword evidence="4 6" id="KW-1133">Transmembrane helix</keyword>
<feature type="transmembrane region" description="Helical" evidence="6">
    <location>
        <begin position="442"/>
        <end position="468"/>
    </location>
</feature>
<feature type="transmembrane region" description="Helical" evidence="6">
    <location>
        <begin position="250"/>
        <end position="272"/>
    </location>
</feature>
<keyword evidence="2" id="KW-1003">Cell membrane</keyword>
<dbReference type="GO" id="GO:0022857">
    <property type="term" value="F:transmembrane transporter activity"/>
    <property type="evidence" value="ECO:0007669"/>
    <property type="project" value="InterPro"/>
</dbReference>
<evidence type="ECO:0000256" key="4">
    <source>
        <dbReference type="ARBA" id="ARBA00022989"/>
    </source>
</evidence>
<feature type="transmembrane region" description="Helical" evidence="6">
    <location>
        <begin position="207"/>
        <end position="229"/>
    </location>
</feature>
<feature type="transmembrane region" description="Helical" evidence="6">
    <location>
        <begin position="169"/>
        <end position="195"/>
    </location>
</feature>
<reference evidence="8" key="1">
    <citation type="submission" date="2016-11" db="EMBL/GenBank/DDBJ databases">
        <authorList>
            <person name="Varghese N."/>
            <person name="Submissions S."/>
        </authorList>
    </citation>
    <scope>NUCLEOTIDE SEQUENCE [LARGE SCALE GENOMIC DNA]</scope>
    <source>
        <strain evidence="8">DSM 19514</strain>
    </source>
</reference>
<name>A0A1M4XPI4_9ACTN</name>
<evidence type="ECO:0000256" key="3">
    <source>
        <dbReference type="ARBA" id="ARBA00022692"/>
    </source>
</evidence>
<dbReference type="Pfam" id="PF13520">
    <property type="entry name" value="AA_permease_2"/>
    <property type="match status" value="1"/>
</dbReference>
<feature type="transmembrane region" description="Helical" evidence="6">
    <location>
        <begin position="139"/>
        <end position="162"/>
    </location>
</feature>
<dbReference type="PANTHER" id="PTHR42770:SF7">
    <property type="entry name" value="MEMBRANE PROTEIN"/>
    <property type="match status" value="1"/>
</dbReference>
<dbReference type="OrthoDB" id="137613at2"/>
<dbReference type="GO" id="GO:0005886">
    <property type="term" value="C:plasma membrane"/>
    <property type="evidence" value="ECO:0007669"/>
    <property type="project" value="UniProtKB-SubCell"/>
</dbReference>
<dbReference type="RefSeq" id="WP_072792223.1">
    <property type="nucleotide sequence ID" value="NZ_FQUL01000043.1"/>
</dbReference>
<dbReference type="InterPro" id="IPR050367">
    <property type="entry name" value="APC_superfamily"/>
</dbReference>
<accession>A0A1M4XPI4</accession>
<gene>
    <name evidence="7" type="ORF">SAMN02745225_02092</name>
</gene>
<feature type="transmembrane region" description="Helical" evidence="6">
    <location>
        <begin position="30"/>
        <end position="57"/>
    </location>
</feature>
<feature type="transmembrane region" description="Helical" evidence="6">
    <location>
        <begin position="300"/>
        <end position="320"/>
    </location>
</feature>
<organism evidence="7 8">
    <name type="scientific">Ferrithrix thermotolerans DSM 19514</name>
    <dbReference type="NCBI Taxonomy" id="1121881"/>
    <lineage>
        <taxon>Bacteria</taxon>
        <taxon>Bacillati</taxon>
        <taxon>Actinomycetota</taxon>
        <taxon>Acidimicrobiia</taxon>
        <taxon>Acidimicrobiales</taxon>
        <taxon>Acidimicrobiaceae</taxon>
        <taxon>Ferrithrix</taxon>
    </lineage>
</organism>
<dbReference type="STRING" id="1121881.SAMN02745225_02092"/>
<feature type="transmembrane region" description="Helical" evidence="6">
    <location>
        <begin position="104"/>
        <end position="127"/>
    </location>
</feature>
<dbReference type="EMBL" id="FQUL01000043">
    <property type="protein sequence ID" value="SHE95504.1"/>
    <property type="molecule type" value="Genomic_DNA"/>
</dbReference>
<dbReference type="AlphaFoldDB" id="A0A1M4XPI4"/>
<proteinExistence type="predicted"/>
<comment type="subcellular location">
    <subcellularLocation>
        <location evidence="1">Cell membrane</location>
        <topology evidence="1">Multi-pass membrane protein</topology>
    </subcellularLocation>
</comment>
<dbReference type="Proteomes" id="UP000184295">
    <property type="component" value="Unassembled WGS sequence"/>
</dbReference>
<feature type="transmembrane region" description="Helical" evidence="6">
    <location>
        <begin position="411"/>
        <end position="430"/>
    </location>
</feature>
<evidence type="ECO:0000313" key="8">
    <source>
        <dbReference type="Proteomes" id="UP000184295"/>
    </source>
</evidence>
<dbReference type="PANTHER" id="PTHR42770">
    <property type="entry name" value="AMINO ACID TRANSPORTER-RELATED"/>
    <property type="match status" value="1"/>
</dbReference>
<evidence type="ECO:0000256" key="1">
    <source>
        <dbReference type="ARBA" id="ARBA00004651"/>
    </source>
</evidence>
<feature type="transmembrane region" description="Helical" evidence="6">
    <location>
        <begin position="63"/>
        <end position="83"/>
    </location>
</feature>
<dbReference type="PIRSF" id="PIRSF006060">
    <property type="entry name" value="AA_transporter"/>
    <property type="match status" value="1"/>
</dbReference>
<dbReference type="Gene3D" id="1.20.1740.10">
    <property type="entry name" value="Amino acid/polyamine transporter I"/>
    <property type="match status" value="1"/>
</dbReference>
<feature type="transmembrane region" description="Helical" evidence="6">
    <location>
        <begin position="352"/>
        <end position="371"/>
    </location>
</feature>
<evidence type="ECO:0000256" key="2">
    <source>
        <dbReference type="ARBA" id="ARBA00022475"/>
    </source>
</evidence>
<keyword evidence="8" id="KW-1185">Reference proteome</keyword>
<sequence>MARLLDSSEVERVVEIDDPRRSLAKDSLRFFRTLAISVGIQGPTAGVIIGPAIIASIVGEPGALAQVIGLITMGFVAYAFVVFSRSFNTASSIYAFNGTALGSGYGFVSAWILFLVYVSFAAGVYASTGDIAQTFLASFGVNIGWVPIAVVGAILSIVFAFLSIGLSNIVILICEGVSILLISLVGVVVLMHGGYRGHGVSASPFELHGVSVSVLALGVVGAFGQFSGFEGAASLGEESRQSTSTIPRAIAGSLILSALVYIFFTWIVYAAFPSAKAVASSPAPLVSVASTYLSPTVGKIVNGAGMISAFGAQLACLNAAARLLFSVGREVGGGQSARNLLVRTSRRFRSPIGALGIVAGLSFVGLFSFVFEPTANRAATLLIQYGAYLILAAYLMTVVGAVVWTVRTRGGLIPTSILVIGVLVVSYVSYKTFTPFPTYPFDYVLLGAGLSVVVGVAMLLVPSFKVAISSSKLLKVTKSLVFESGSGSPEGL</sequence>
<feature type="transmembrane region" description="Helical" evidence="6">
    <location>
        <begin position="383"/>
        <end position="404"/>
    </location>
</feature>
<evidence type="ECO:0000256" key="5">
    <source>
        <dbReference type="ARBA" id="ARBA00023136"/>
    </source>
</evidence>
<keyword evidence="5 6" id="KW-0472">Membrane</keyword>
<evidence type="ECO:0000313" key="7">
    <source>
        <dbReference type="EMBL" id="SHE95504.1"/>
    </source>
</evidence>
<protein>
    <submittedName>
        <fullName evidence="7">Amino acid transporter</fullName>
    </submittedName>
</protein>